<organism evidence="2 3">
    <name type="scientific">Planctopirus hydrillae</name>
    <dbReference type="NCBI Taxonomy" id="1841610"/>
    <lineage>
        <taxon>Bacteria</taxon>
        <taxon>Pseudomonadati</taxon>
        <taxon>Planctomycetota</taxon>
        <taxon>Planctomycetia</taxon>
        <taxon>Planctomycetales</taxon>
        <taxon>Planctomycetaceae</taxon>
        <taxon>Planctopirus</taxon>
    </lineage>
</organism>
<dbReference type="STRING" id="1841610.A6X21_09200"/>
<keyword evidence="3" id="KW-1185">Reference proteome</keyword>
<accession>A0A1C3E7Q4</accession>
<gene>
    <name evidence="2" type="ORF">A6X21_09200</name>
</gene>
<protein>
    <submittedName>
        <fullName evidence="2">Uncharacterized protein</fullName>
    </submittedName>
</protein>
<dbReference type="EMBL" id="LYDR01000137">
    <property type="protein sequence ID" value="ODA29266.1"/>
    <property type="molecule type" value="Genomic_DNA"/>
</dbReference>
<reference evidence="2 3" key="1">
    <citation type="submission" date="2016-05" db="EMBL/GenBank/DDBJ databases">
        <title>Genomic and physiological characterization of Planctopirus sp. isolated from fresh water lake.</title>
        <authorList>
            <person name="Subhash Y."/>
            <person name="Ramana C."/>
        </authorList>
    </citation>
    <scope>NUCLEOTIDE SEQUENCE [LARGE SCALE GENOMIC DNA]</scope>
    <source>
        <strain evidence="2 3">JC280</strain>
    </source>
</reference>
<name>A0A1C3E7Q4_9PLAN</name>
<comment type="caution">
    <text evidence="2">The sequence shown here is derived from an EMBL/GenBank/DDBJ whole genome shotgun (WGS) entry which is preliminary data.</text>
</comment>
<sequence>MRKVRTSRKPILIGKMRRHIDSRTAGSQIAADGAATANDPGKDQEVTQKKNASGSEFSHCPRPGNR</sequence>
<dbReference type="AlphaFoldDB" id="A0A1C3E7Q4"/>
<evidence type="ECO:0000313" key="3">
    <source>
        <dbReference type="Proteomes" id="UP000094828"/>
    </source>
</evidence>
<proteinExistence type="predicted"/>
<feature type="region of interest" description="Disordered" evidence="1">
    <location>
        <begin position="1"/>
        <end position="66"/>
    </location>
</feature>
<dbReference type="Proteomes" id="UP000094828">
    <property type="component" value="Unassembled WGS sequence"/>
</dbReference>
<evidence type="ECO:0000313" key="2">
    <source>
        <dbReference type="EMBL" id="ODA29266.1"/>
    </source>
</evidence>
<evidence type="ECO:0000256" key="1">
    <source>
        <dbReference type="SAM" id="MobiDB-lite"/>
    </source>
</evidence>